<dbReference type="InterPro" id="IPR036217">
    <property type="entry name" value="MethylDNA_cys_MeTrfase_DNAb"/>
</dbReference>
<keyword evidence="3" id="KW-0489">Methyltransferase</keyword>
<dbReference type="InterPro" id="IPR014048">
    <property type="entry name" value="MethylDNA_cys_MeTrfase_DNA-bd"/>
</dbReference>
<dbReference type="PANTHER" id="PTHR42942:SF1">
    <property type="entry name" value="ALKYLTRANSFERASE-LIKE PROTEIN 1"/>
    <property type="match status" value="1"/>
</dbReference>
<proteinExistence type="predicted"/>
<dbReference type="PANTHER" id="PTHR42942">
    <property type="entry name" value="6-O-METHYLGUANINE DNA METHYLTRANSFERASE"/>
    <property type="match status" value="1"/>
</dbReference>
<dbReference type="Proteomes" id="UP000438448">
    <property type="component" value="Unassembled WGS sequence"/>
</dbReference>
<name>A0A7K0DBJ3_9NOCA</name>
<dbReference type="GO" id="GO:0003908">
    <property type="term" value="F:methylated-DNA-[protein]-cysteine S-methyltransferase activity"/>
    <property type="evidence" value="ECO:0007669"/>
    <property type="project" value="UniProtKB-EC"/>
</dbReference>
<reference evidence="3 4" key="1">
    <citation type="submission" date="2019-10" db="EMBL/GenBank/DDBJ databases">
        <title>Nocardia macrotermitis sp. nov. and Nocardia aurantia sp. nov., isolated from the gut of fungus growing-termite Macrotermes natalensis.</title>
        <authorList>
            <person name="Benndorf R."/>
            <person name="Schwitalla J."/>
            <person name="Martin K."/>
            <person name="De Beer W."/>
            <person name="Kaster A.-K."/>
            <person name="Vollmers J."/>
            <person name="Poulsen M."/>
            <person name="Beemelmanns C."/>
        </authorList>
    </citation>
    <scope>NUCLEOTIDE SEQUENCE [LARGE SCALE GENOMIC DNA]</scope>
    <source>
        <strain evidence="3 4">RB20</strain>
    </source>
</reference>
<protein>
    <submittedName>
        <fullName evidence="3">Methylated-DNA--protein-cysteine methyltransferase</fullName>
        <ecNumber evidence="3">2.1.1.63</ecNumber>
    </submittedName>
</protein>
<evidence type="ECO:0000313" key="4">
    <source>
        <dbReference type="Proteomes" id="UP000438448"/>
    </source>
</evidence>
<dbReference type="EMBL" id="WEGK01000015">
    <property type="protein sequence ID" value="MQY22891.1"/>
    <property type="molecule type" value="Genomic_DNA"/>
</dbReference>
<organism evidence="3 4">
    <name type="scientific">Nocardia macrotermitis</name>
    <dbReference type="NCBI Taxonomy" id="2585198"/>
    <lineage>
        <taxon>Bacteria</taxon>
        <taxon>Bacillati</taxon>
        <taxon>Actinomycetota</taxon>
        <taxon>Actinomycetes</taxon>
        <taxon>Mycobacteriales</taxon>
        <taxon>Nocardiaceae</taxon>
        <taxon>Nocardia</taxon>
    </lineage>
</organism>
<keyword evidence="1" id="KW-0227">DNA damage</keyword>
<dbReference type="AlphaFoldDB" id="A0A7K0DBJ3"/>
<dbReference type="Gene3D" id="1.10.10.10">
    <property type="entry name" value="Winged helix-like DNA-binding domain superfamily/Winged helix DNA-binding domain"/>
    <property type="match status" value="1"/>
</dbReference>
<dbReference type="EC" id="2.1.1.63" evidence="3"/>
<dbReference type="InterPro" id="IPR052520">
    <property type="entry name" value="ATL_DNA_repair"/>
</dbReference>
<feature type="domain" description="Methylated-DNA-[protein]-cysteine S-methyltransferase DNA binding" evidence="2">
    <location>
        <begin position="42"/>
        <end position="113"/>
    </location>
</feature>
<keyword evidence="3" id="KW-0808">Transferase</keyword>
<evidence type="ECO:0000313" key="3">
    <source>
        <dbReference type="EMBL" id="MQY22891.1"/>
    </source>
</evidence>
<dbReference type="OrthoDB" id="9132167at2"/>
<dbReference type="Pfam" id="PF01035">
    <property type="entry name" value="DNA_binding_1"/>
    <property type="match status" value="1"/>
</dbReference>
<keyword evidence="4" id="KW-1185">Reference proteome</keyword>
<evidence type="ECO:0000259" key="2">
    <source>
        <dbReference type="Pfam" id="PF01035"/>
    </source>
</evidence>
<dbReference type="GO" id="GO:0006281">
    <property type="term" value="P:DNA repair"/>
    <property type="evidence" value="ECO:0007669"/>
    <property type="project" value="InterPro"/>
</dbReference>
<evidence type="ECO:0000256" key="1">
    <source>
        <dbReference type="ARBA" id="ARBA00022763"/>
    </source>
</evidence>
<dbReference type="GO" id="GO:0032259">
    <property type="term" value="P:methylation"/>
    <property type="evidence" value="ECO:0007669"/>
    <property type="project" value="UniProtKB-KW"/>
</dbReference>
<dbReference type="SUPFAM" id="SSF46767">
    <property type="entry name" value="Methylated DNA-protein cysteine methyltransferase, C-terminal domain"/>
    <property type="match status" value="1"/>
</dbReference>
<dbReference type="CDD" id="cd06445">
    <property type="entry name" value="ATase"/>
    <property type="match status" value="1"/>
</dbReference>
<comment type="caution">
    <text evidence="3">The sequence shown here is derived from an EMBL/GenBank/DDBJ whole genome shotgun (WGS) entry which is preliminary data.</text>
</comment>
<dbReference type="InterPro" id="IPR036388">
    <property type="entry name" value="WH-like_DNA-bd_sf"/>
</dbReference>
<gene>
    <name evidence="3" type="primary">ogt_3</name>
    <name evidence="3" type="ORF">NRB20_60150</name>
</gene>
<accession>A0A7K0DBJ3</accession>
<sequence>MGRCSRRGLIASVSVGGVRSGRRPPGLRSRGADVATTDAQIERVRELVAAIPAGRVSTYGDIAAAAGLSTPRTVGWIMRTDAADLPWHRVLRADGSPAPHLAHKQLAKLALEGCPIRGDRVDLSAARHRFPD</sequence>